<sequence length="118" mass="12639">MWNAQLIKGLQKSGNAAKQQAYGRLKRQRSAGLLKASKATGVHLVSGPARSTHRKVTAQEDPRSTMIYDVNSPLFKQFLSEKVMRKTAAKDKDKAAGASKGASTGKDRAMAHPASVGC</sequence>
<accession>A0A1Q9CZP0</accession>
<dbReference type="InterPro" id="IPR012643">
    <property type="entry name" value="Wound_ind"/>
</dbReference>
<proteinExistence type="predicted"/>
<gene>
    <name evidence="2" type="ORF">AK812_SmicGene30287</name>
</gene>
<evidence type="ECO:0000256" key="1">
    <source>
        <dbReference type="SAM" id="MobiDB-lite"/>
    </source>
</evidence>
<reference evidence="2 3" key="1">
    <citation type="submission" date="2016-02" db="EMBL/GenBank/DDBJ databases">
        <title>Genome analysis of coral dinoflagellate symbionts highlights evolutionary adaptations to a symbiotic lifestyle.</title>
        <authorList>
            <person name="Aranda M."/>
            <person name="Li Y."/>
            <person name="Liew Y.J."/>
            <person name="Baumgarten S."/>
            <person name="Simakov O."/>
            <person name="Wilson M."/>
            <person name="Piel J."/>
            <person name="Ashoor H."/>
            <person name="Bougouffa S."/>
            <person name="Bajic V.B."/>
            <person name="Ryu T."/>
            <person name="Ravasi T."/>
            <person name="Bayer T."/>
            <person name="Micklem G."/>
            <person name="Kim H."/>
            <person name="Bhak J."/>
            <person name="Lajeunesse T.C."/>
            <person name="Voolstra C.R."/>
        </authorList>
    </citation>
    <scope>NUCLEOTIDE SEQUENCE [LARGE SCALE GENOMIC DNA]</scope>
    <source>
        <strain evidence="2 3">CCMP2467</strain>
    </source>
</reference>
<evidence type="ECO:0000313" key="3">
    <source>
        <dbReference type="Proteomes" id="UP000186817"/>
    </source>
</evidence>
<protein>
    <submittedName>
        <fullName evidence="2">Uncharacterized protein</fullName>
    </submittedName>
</protein>
<keyword evidence="3" id="KW-1185">Reference proteome</keyword>
<dbReference type="Proteomes" id="UP000186817">
    <property type="component" value="Unassembled WGS sequence"/>
</dbReference>
<evidence type="ECO:0000313" key="2">
    <source>
        <dbReference type="EMBL" id="OLP88382.1"/>
    </source>
</evidence>
<feature type="region of interest" description="Disordered" evidence="1">
    <location>
        <begin position="86"/>
        <end position="118"/>
    </location>
</feature>
<dbReference type="EMBL" id="LSRX01000817">
    <property type="protein sequence ID" value="OLP88382.1"/>
    <property type="molecule type" value="Genomic_DNA"/>
</dbReference>
<feature type="compositionally biased region" description="Basic and acidic residues" evidence="1">
    <location>
        <begin position="86"/>
        <end position="95"/>
    </location>
</feature>
<dbReference type="Pfam" id="PF08186">
    <property type="entry name" value="Wound_ind"/>
    <property type="match status" value="1"/>
</dbReference>
<comment type="caution">
    <text evidence="2">The sequence shown here is derived from an EMBL/GenBank/DDBJ whole genome shotgun (WGS) entry which is preliminary data.</text>
</comment>
<name>A0A1Q9CZP0_SYMMI</name>
<organism evidence="2 3">
    <name type="scientific">Symbiodinium microadriaticum</name>
    <name type="common">Dinoflagellate</name>
    <name type="synonym">Zooxanthella microadriatica</name>
    <dbReference type="NCBI Taxonomy" id="2951"/>
    <lineage>
        <taxon>Eukaryota</taxon>
        <taxon>Sar</taxon>
        <taxon>Alveolata</taxon>
        <taxon>Dinophyceae</taxon>
        <taxon>Suessiales</taxon>
        <taxon>Symbiodiniaceae</taxon>
        <taxon>Symbiodinium</taxon>
    </lineage>
</organism>
<dbReference type="AlphaFoldDB" id="A0A1Q9CZP0"/>
<dbReference type="OrthoDB" id="1902388at2759"/>